<dbReference type="PANTHER" id="PTHR12425">
    <property type="entry name" value="SYNEMBRYN"/>
    <property type="match status" value="1"/>
</dbReference>
<dbReference type="AlphaFoldDB" id="A0A914VB22"/>
<accession>A0A914VB22</accession>
<keyword evidence="5" id="KW-0143">Chaperone</keyword>
<dbReference type="GO" id="GO:0005938">
    <property type="term" value="C:cell cortex"/>
    <property type="evidence" value="ECO:0007669"/>
    <property type="project" value="UniProtKB-SubCell"/>
</dbReference>
<evidence type="ECO:0000313" key="7">
    <source>
        <dbReference type="Proteomes" id="UP000887566"/>
    </source>
</evidence>
<dbReference type="GO" id="GO:0001965">
    <property type="term" value="F:G-protein alpha-subunit binding"/>
    <property type="evidence" value="ECO:0007669"/>
    <property type="project" value="TreeGrafter"/>
</dbReference>
<name>A0A914VB22_9BILA</name>
<evidence type="ECO:0000256" key="6">
    <source>
        <dbReference type="SAM" id="MobiDB-lite"/>
    </source>
</evidence>
<dbReference type="Pfam" id="PF10165">
    <property type="entry name" value="Ric8"/>
    <property type="match status" value="1"/>
</dbReference>
<keyword evidence="4" id="KW-0344">Guanine-nucleotide releasing factor</keyword>
<dbReference type="PANTHER" id="PTHR12425:SF5">
    <property type="entry name" value="SYNEMBRYN"/>
    <property type="match status" value="1"/>
</dbReference>
<protein>
    <submittedName>
        <fullName evidence="8">Synembryn-A</fullName>
    </submittedName>
</protein>
<dbReference type="InterPro" id="IPR008376">
    <property type="entry name" value="Chaperone_Ric-8_A/B"/>
</dbReference>
<dbReference type="InterPro" id="IPR016024">
    <property type="entry name" value="ARM-type_fold"/>
</dbReference>
<evidence type="ECO:0000256" key="5">
    <source>
        <dbReference type="ARBA" id="ARBA00023186"/>
    </source>
</evidence>
<proteinExistence type="inferred from homology"/>
<organism evidence="7 8">
    <name type="scientific">Plectus sambesii</name>
    <dbReference type="NCBI Taxonomy" id="2011161"/>
    <lineage>
        <taxon>Eukaryota</taxon>
        <taxon>Metazoa</taxon>
        <taxon>Ecdysozoa</taxon>
        <taxon>Nematoda</taxon>
        <taxon>Chromadorea</taxon>
        <taxon>Plectida</taxon>
        <taxon>Plectina</taxon>
        <taxon>Plectoidea</taxon>
        <taxon>Plectidae</taxon>
        <taxon>Plectus</taxon>
    </lineage>
</organism>
<comment type="similarity">
    <text evidence="2">Belongs to the synembryn family.</text>
</comment>
<keyword evidence="7" id="KW-1185">Reference proteome</keyword>
<dbReference type="GO" id="GO:0005085">
    <property type="term" value="F:guanyl-nucleotide exchange factor activity"/>
    <property type="evidence" value="ECO:0007669"/>
    <property type="project" value="UniProtKB-KW"/>
</dbReference>
<dbReference type="WBParaSite" id="PSAMB.scaffold1761size28028.g14764.t1">
    <property type="protein sequence ID" value="PSAMB.scaffold1761size28028.g14764.t1"/>
    <property type="gene ID" value="PSAMB.scaffold1761size28028.g14764"/>
</dbReference>
<dbReference type="Proteomes" id="UP000887566">
    <property type="component" value="Unplaced"/>
</dbReference>
<reference evidence="8" key="1">
    <citation type="submission" date="2022-11" db="UniProtKB">
        <authorList>
            <consortium name="WormBaseParasite"/>
        </authorList>
    </citation>
    <scope>IDENTIFICATION</scope>
</reference>
<keyword evidence="3" id="KW-0963">Cytoplasm</keyword>
<feature type="region of interest" description="Disordered" evidence="6">
    <location>
        <begin position="523"/>
        <end position="558"/>
    </location>
</feature>
<evidence type="ECO:0000256" key="2">
    <source>
        <dbReference type="ARBA" id="ARBA00009049"/>
    </source>
</evidence>
<dbReference type="GO" id="GO:0007186">
    <property type="term" value="P:G protein-coupled receptor signaling pathway"/>
    <property type="evidence" value="ECO:0007669"/>
    <property type="project" value="TreeGrafter"/>
</dbReference>
<evidence type="ECO:0000313" key="8">
    <source>
        <dbReference type="WBParaSite" id="PSAMB.scaffold1761size28028.g14764.t1"/>
    </source>
</evidence>
<evidence type="ECO:0000256" key="4">
    <source>
        <dbReference type="ARBA" id="ARBA00022658"/>
    </source>
</evidence>
<sequence>MTTLSMDLLASLREITDNEVIAQLSPLNATLTQRFAFPDVDETAKSEISKVLFARLSTVTPACLGAFLELIRILSRDRHGIDALISEQTTDLLSVAAGCQSVQIADLTSKSINLQVVLEAQKCLSNALYHSRVVRDRFMTSGAFDDIANRIKQRASAPTIPGEQELMLFSLQPMDASIAVKDAAQLRQFDLRLCFIVSAHAVEAQERLRDILRVVESLVVLFDQHISHSTSLSPTNDDELSCEILKLLFNIFCHAKKDSLNNETIPKFECMVKLCERAIKEAQSTVGNVPDLAQNAVNLLATLPTAVLLLTPRPIGDSEGASSHPSYDGYDMSFVNALLQLFVRKLETVNKTETELLSTYLSVLIYISRSSKQARRYLRLKVVPPLHASDVEKRPEEGDSLRSRVVRLMMSTSQARDLAAEFLFVLCKRSVPRLIKYSGFGNAAGLLANNGLLGGINSAPSASDSEDSETDDYEQVREQVNPVLGCIDEPKPNPFDGMSEEQKEYEAMKLVESLNKLMEEGVIKPGTVGEDGRLRPARHVLELRKDQDTKPDEGSDSD</sequence>
<evidence type="ECO:0000256" key="3">
    <source>
        <dbReference type="ARBA" id="ARBA00022490"/>
    </source>
</evidence>
<dbReference type="PRINTS" id="PR01802">
    <property type="entry name" value="SYNEMBRYN"/>
</dbReference>
<comment type="subcellular location">
    <subcellularLocation>
        <location evidence="1">Cytoplasm</location>
        <location evidence="1">Cell cortex</location>
    </subcellularLocation>
</comment>
<evidence type="ECO:0000256" key="1">
    <source>
        <dbReference type="ARBA" id="ARBA00004544"/>
    </source>
</evidence>
<feature type="compositionally biased region" description="Basic and acidic residues" evidence="6">
    <location>
        <begin position="530"/>
        <end position="558"/>
    </location>
</feature>
<dbReference type="InterPro" id="IPR019318">
    <property type="entry name" value="Gua_nucleotide_exch_fac_Ric8"/>
</dbReference>
<dbReference type="SUPFAM" id="SSF48371">
    <property type="entry name" value="ARM repeat"/>
    <property type="match status" value="1"/>
</dbReference>